<comment type="similarity">
    <text evidence="6">Belongs to the bacterial ribosomal protein bS20 family.</text>
</comment>
<dbReference type="NCBIfam" id="TIGR00029">
    <property type="entry name" value="S20"/>
    <property type="match status" value="1"/>
</dbReference>
<keyword evidence="4 6" id="KW-0687">Ribonucleoprotein</keyword>
<dbReference type="GO" id="GO:0005840">
    <property type="term" value="C:ribosome"/>
    <property type="evidence" value="ECO:0007669"/>
    <property type="project" value="UniProtKB-KW"/>
</dbReference>
<dbReference type="GO" id="GO:0003735">
    <property type="term" value="F:structural constituent of ribosome"/>
    <property type="evidence" value="ECO:0007669"/>
    <property type="project" value="InterPro"/>
</dbReference>
<dbReference type="Pfam" id="PF01649">
    <property type="entry name" value="Ribosomal_S20p"/>
    <property type="match status" value="1"/>
</dbReference>
<dbReference type="Proteomes" id="UP000229559">
    <property type="component" value="Unassembled WGS sequence"/>
</dbReference>
<dbReference type="GO" id="GO:1990904">
    <property type="term" value="C:ribonucleoprotein complex"/>
    <property type="evidence" value="ECO:0007669"/>
    <property type="project" value="UniProtKB-KW"/>
</dbReference>
<evidence type="ECO:0000313" key="7">
    <source>
        <dbReference type="EMBL" id="PIU33061.1"/>
    </source>
</evidence>
<dbReference type="SUPFAM" id="SSF46992">
    <property type="entry name" value="Ribosomal protein S20"/>
    <property type="match status" value="1"/>
</dbReference>
<evidence type="ECO:0000313" key="8">
    <source>
        <dbReference type="Proteomes" id="UP000229559"/>
    </source>
</evidence>
<comment type="caution">
    <text evidence="7">The sequence shown here is derived from an EMBL/GenBank/DDBJ whole genome shotgun (WGS) entry which is preliminary data.</text>
</comment>
<dbReference type="GO" id="GO:0019843">
    <property type="term" value="F:rRNA binding"/>
    <property type="evidence" value="ECO:0007669"/>
    <property type="project" value="UniProtKB-UniRule"/>
</dbReference>
<dbReference type="HAMAP" id="MF_00500">
    <property type="entry name" value="Ribosomal_bS20"/>
    <property type="match status" value="1"/>
</dbReference>
<dbReference type="InterPro" id="IPR002583">
    <property type="entry name" value="Ribosomal_bS20"/>
</dbReference>
<evidence type="ECO:0000256" key="4">
    <source>
        <dbReference type="ARBA" id="ARBA00023274"/>
    </source>
</evidence>
<reference evidence="8" key="1">
    <citation type="submission" date="2017-09" db="EMBL/GenBank/DDBJ databases">
        <title>Depth-based differentiation of microbial function through sediment-hosted aquifers and enrichment of novel symbionts in the deep terrestrial subsurface.</title>
        <authorList>
            <person name="Probst A.J."/>
            <person name="Ladd B."/>
            <person name="Jarett J.K."/>
            <person name="Geller-Mcgrath D.E."/>
            <person name="Sieber C.M.K."/>
            <person name="Emerson J.B."/>
            <person name="Anantharaman K."/>
            <person name="Thomas B.C."/>
            <person name="Malmstrom R."/>
            <person name="Stieglmeier M."/>
            <person name="Klingl A."/>
            <person name="Woyke T."/>
            <person name="Ryan C.M."/>
            <person name="Banfield J.F."/>
        </authorList>
    </citation>
    <scope>NUCLEOTIDE SEQUENCE [LARGE SCALE GENOMIC DNA]</scope>
</reference>
<proteinExistence type="inferred from homology"/>
<evidence type="ECO:0000256" key="1">
    <source>
        <dbReference type="ARBA" id="ARBA00022730"/>
    </source>
</evidence>
<dbReference type="Gene3D" id="1.20.58.110">
    <property type="entry name" value="Ribosomal protein S20"/>
    <property type="match status" value="1"/>
</dbReference>
<sequence length="81" mass="9535">MPILKSSRKALRRDRRRAVVNRKIKEKIKLVLKKTRKNPTLKNLAEAARFLDRAAKKKVIRPHKASRLKSRLNKLLKAKRS</sequence>
<comment type="function">
    <text evidence="6">Binds directly to 16S ribosomal RNA.</text>
</comment>
<dbReference type="AlphaFoldDB" id="A0A2M6YPJ8"/>
<gene>
    <name evidence="6" type="primary">rpsT</name>
    <name evidence="7" type="ORF">COT04_02090</name>
</gene>
<protein>
    <recommendedName>
        <fullName evidence="5 6">Small ribosomal subunit protein bS20</fullName>
    </recommendedName>
</protein>
<dbReference type="GO" id="GO:0006412">
    <property type="term" value="P:translation"/>
    <property type="evidence" value="ECO:0007669"/>
    <property type="project" value="UniProtKB-UniRule"/>
</dbReference>
<evidence type="ECO:0000256" key="5">
    <source>
        <dbReference type="ARBA" id="ARBA00035136"/>
    </source>
</evidence>
<evidence type="ECO:0000256" key="6">
    <source>
        <dbReference type="HAMAP-Rule" id="MF_00500"/>
    </source>
</evidence>
<name>A0A2M6YPJ8_9BACT</name>
<dbReference type="EMBL" id="PEXA01000058">
    <property type="protein sequence ID" value="PIU33061.1"/>
    <property type="molecule type" value="Genomic_DNA"/>
</dbReference>
<accession>A0A2M6YPJ8</accession>
<dbReference type="InterPro" id="IPR036510">
    <property type="entry name" value="Ribosomal_bS20_sf"/>
</dbReference>
<keyword evidence="2 6" id="KW-0694">RNA-binding</keyword>
<keyword evidence="1 6" id="KW-0699">rRNA-binding</keyword>
<organism evidence="7 8">
    <name type="scientific">Candidatus Shapirobacteria bacterium CG07_land_8_20_14_0_80_39_12</name>
    <dbReference type="NCBI Taxonomy" id="1974480"/>
    <lineage>
        <taxon>Bacteria</taxon>
        <taxon>Candidatus Shapironibacteriota</taxon>
    </lineage>
</organism>
<evidence type="ECO:0000256" key="3">
    <source>
        <dbReference type="ARBA" id="ARBA00022980"/>
    </source>
</evidence>
<keyword evidence="3 6" id="KW-0689">Ribosomal protein</keyword>
<evidence type="ECO:0000256" key="2">
    <source>
        <dbReference type="ARBA" id="ARBA00022884"/>
    </source>
</evidence>